<protein>
    <submittedName>
        <fullName evidence="2">AAA-ATPase</fullName>
    </submittedName>
</protein>
<gene>
    <name evidence="2" type="primary">86</name>
    <name evidence="2" type="ORF">SEA_BENCZKOWSKI14_86</name>
</gene>
<dbReference type="Pfam" id="PF07728">
    <property type="entry name" value="AAA_5"/>
    <property type="match status" value="1"/>
</dbReference>
<evidence type="ECO:0000259" key="1">
    <source>
        <dbReference type="Pfam" id="PF07728"/>
    </source>
</evidence>
<reference evidence="2 3" key="1">
    <citation type="submission" date="2016-03" db="EMBL/GenBank/DDBJ databases">
        <authorList>
            <person name="Benczkowski M.S."/>
            <person name="Hwang M."/>
            <person name="Kruczek E."/>
            <person name="Lin L."/>
            <person name="Milliken K.A."/>
            <person name="Toner C.L."/>
            <person name="Furbee E.C."/>
            <person name="Grubb S.R."/>
            <person name="Warner M.H."/>
            <person name="Montgomery M.T."/>
            <person name="Garlena R.A."/>
            <person name="Russell D.A."/>
            <person name="Pope W.H."/>
            <person name="Jacobs-Sera D."/>
            <person name="Hendrix R.W."/>
            <person name="Hatfull G.F."/>
        </authorList>
    </citation>
    <scope>NUCLEOTIDE SEQUENCE [LARGE SCALE GENOMIC DNA]</scope>
</reference>
<dbReference type="PANTHER" id="PTHR42759">
    <property type="entry name" value="MOXR FAMILY PROTEIN"/>
    <property type="match status" value="1"/>
</dbReference>
<name>A0A142KCG3_9CAUD</name>
<accession>A0A142KCG3</accession>
<evidence type="ECO:0000313" key="2">
    <source>
        <dbReference type="EMBL" id="AMS03796.1"/>
    </source>
</evidence>
<dbReference type="InterPro" id="IPR011704">
    <property type="entry name" value="ATPase_dyneun-rel_AAA"/>
</dbReference>
<dbReference type="PANTHER" id="PTHR42759:SF1">
    <property type="entry name" value="MAGNESIUM-CHELATASE SUBUNIT CHLD"/>
    <property type="match status" value="1"/>
</dbReference>
<feature type="domain" description="ATPase dynein-related AAA" evidence="1">
    <location>
        <begin position="283"/>
        <end position="374"/>
    </location>
</feature>
<dbReference type="InterPro" id="IPR027417">
    <property type="entry name" value="P-loop_NTPase"/>
</dbReference>
<dbReference type="Gene3D" id="3.40.50.300">
    <property type="entry name" value="P-loop containing nucleotide triphosphate hydrolases"/>
    <property type="match status" value="1"/>
</dbReference>
<evidence type="ECO:0000313" key="3">
    <source>
        <dbReference type="Proteomes" id="UP000222479"/>
    </source>
</evidence>
<dbReference type="CDD" id="cd00009">
    <property type="entry name" value="AAA"/>
    <property type="match status" value="1"/>
</dbReference>
<dbReference type="EMBL" id="KU963262">
    <property type="protein sequence ID" value="AMS03796.1"/>
    <property type="molecule type" value="Genomic_DNA"/>
</dbReference>
<dbReference type="GO" id="GO:0005524">
    <property type="term" value="F:ATP binding"/>
    <property type="evidence" value="ECO:0007669"/>
    <property type="project" value="InterPro"/>
</dbReference>
<organism evidence="2 3">
    <name type="scientific">Gordonia phage Benczkowski14</name>
    <dbReference type="NCBI Taxonomy" id="1821550"/>
    <lineage>
        <taxon>Viruses</taxon>
        <taxon>Duplodnaviria</taxon>
        <taxon>Heunggongvirae</taxon>
        <taxon>Uroviricota</taxon>
        <taxon>Caudoviricetes</taxon>
        <taxon>Demosthenesvirus</taxon>
        <taxon>Demosthenesvirus katyusha</taxon>
    </lineage>
</organism>
<dbReference type="GO" id="GO:0016887">
    <property type="term" value="F:ATP hydrolysis activity"/>
    <property type="evidence" value="ECO:0007669"/>
    <property type="project" value="InterPro"/>
</dbReference>
<proteinExistence type="predicted"/>
<dbReference type="SUPFAM" id="SSF52540">
    <property type="entry name" value="P-loop containing nucleoside triphosphate hydrolases"/>
    <property type="match status" value="1"/>
</dbReference>
<dbReference type="Proteomes" id="UP000222479">
    <property type="component" value="Segment"/>
</dbReference>
<dbReference type="InterPro" id="IPR050764">
    <property type="entry name" value="CbbQ/NirQ/NorQ/GpvN"/>
</dbReference>
<sequence>MNHREGGMNTNPTCINCPSFVGEGDHSVQSHLYGKVTGAASCARLGKVLSTPDMRAAACEQSFAEHATTCPDYGKPYAKSNGKVTLKIGFGAPEAPKSHSACNSCRSCHYLAPASKSIELVGMNMPLCTKFGNLVPEPRASAVAKKCTAATRINASNTGQHIESLMSTFNLDPLLGKFIELNNGVASSGYGGVDTDTDPAQYTSDRDVTPQQSAIGIRAWRRIDGPRAPVYLPIFDPEHFTPEERALIPVTGSDEHPENYVDHMGLVYVIACLWMELDETPALHGEAGTGKTELFRHMAWLMQLPFTRISITEDSERDDLEGKLLFENNETVFQYGQVSSRWNKPGVILLDEPNVGPSAVWQFIRPLTDNSKQLAIGANKGEIIQRNSFAFLGMAMNPAWDPRNVGAAVLGDADGSRLMHLFVTLPEPELEREIIKARCKLDDYDISENTLNKIMKIAEALRSMSEDQTLAVTWGIRPQIKVARATKWFEMPRAYQLAVADYLEPQQKATILDIVDQKMKER</sequence>